<feature type="region of interest" description="Disordered" evidence="1">
    <location>
        <begin position="1"/>
        <end position="62"/>
    </location>
</feature>
<protein>
    <submittedName>
        <fullName evidence="2">Uncharacterized protein</fullName>
    </submittedName>
</protein>
<evidence type="ECO:0000256" key="1">
    <source>
        <dbReference type="SAM" id="MobiDB-lite"/>
    </source>
</evidence>
<evidence type="ECO:0000313" key="3">
    <source>
        <dbReference type="Proteomes" id="UP000236291"/>
    </source>
</evidence>
<reference evidence="2 3" key="1">
    <citation type="journal article" date="2014" name="Am. J. Bot.">
        <title>Genome assembly and annotation for red clover (Trifolium pratense; Fabaceae).</title>
        <authorList>
            <person name="Istvanek J."/>
            <person name="Jaros M."/>
            <person name="Krenek A."/>
            <person name="Repkova J."/>
        </authorList>
    </citation>
    <scope>NUCLEOTIDE SEQUENCE [LARGE SCALE GENOMIC DNA]</scope>
    <source>
        <strain evidence="3">cv. Tatra</strain>
        <tissue evidence="2">Young leaves</tissue>
    </source>
</reference>
<organism evidence="2 3">
    <name type="scientific">Trifolium pratense</name>
    <name type="common">Red clover</name>
    <dbReference type="NCBI Taxonomy" id="57577"/>
    <lineage>
        <taxon>Eukaryota</taxon>
        <taxon>Viridiplantae</taxon>
        <taxon>Streptophyta</taxon>
        <taxon>Embryophyta</taxon>
        <taxon>Tracheophyta</taxon>
        <taxon>Spermatophyta</taxon>
        <taxon>Magnoliopsida</taxon>
        <taxon>eudicotyledons</taxon>
        <taxon>Gunneridae</taxon>
        <taxon>Pentapetalae</taxon>
        <taxon>rosids</taxon>
        <taxon>fabids</taxon>
        <taxon>Fabales</taxon>
        <taxon>Fabaceae</taxon>
        <taxon>Papilionoideae</taxon>
        <taxon>50 kb inversion clade</taxon>
        <taxon>NPAAA clade</taxon>
        <taxon>Hologalegina</taxon>
        <taxon>IRL clade</taxon>
        <taxon>Trifolieae</taxon>
        <taxon>Trifolium</taxon>
    </lineage>
</organism>
<feature type="compositionally biased region" description="Basic and acidic residues" evidence="1">
    <location>
        <begin position="1"/>
        <end position="10"/>
    </location>
</feature>
<dbReference type="EMBL" id="ASHM01031042">
    <property type="protein sequence ID" value="PNX76652.1"/>
    <property type="molecule type" value="Genomic_DNA"/>
</dbReference>
<comment type="caution">
    <text evidence="2">The sequence shown here is derived from an EMBL/GenBank/DDBJ whole genome shotgun (WGS) entry which is preliminary data.</text>
</comment>
<accession>A0A2K3LDQ5</accession>
<dbReference type="AlphaFoldDB" id="A0A2K3LDQ5"/>
<evidence type="ECO:0000313" key="2">
    <source>
        <dbReference type="EMBL" id="PNX76652.1"/>
    </source>
</evidence>
<reference evidence="2 3" key="2">
    <citation type="journal article" date="2017" name="Front. Plant Sci.">
        <title>Gene Classification and Mining of Molecular Markers Useful in Red Clover (Trifolium pratense) Breeding.</title>
        <authorList>
            <person name="Istvanek J."/>
            <person name="Dluhosova J."/>
            <person name="Dluhos P."/>
            <person name="Patkova L."/>
            <person name="Nedelnik J."/>
            <person name="Repkova J."/>
        </authorList>
    </citation>
    <scope>NUCLEOTIDE SEQUENCE [LARGE SCALE GENOMIC DNA]</scope>
    <source>
        <strain evidence="3">cv. Tatra</strain>
        <tissue evidence="2">Young leaves</tissue>
    </source>
</reference>
<name>A0A2K3LDQ5_TRIPR</name>
<gene>
    <name evidence="2" type="ORF">L195_g032607</name>
</gene>
<sequence length="83" mass="9371">MPDPNTREHPNPLPSDDATSMPDHHTTNTLEPNYRSEKTTTNRQPQTSGRNSGRSNADDQAIVAPLKNIVTSEVFMVWKLREK</sequence>
<feature type="compositionally biased region" description="Polar residues" evidence="1">
    <location>
        <begin position="41"/>
        <end position="55"/>
    </location>
</feature>
<dbReference type="Proteomes" id="UP000236291">
    <property type="component" value="Unassembled WGS sequence"/>
</dbReference>
<proteinExistence type="predicted"/>